<dbReference type="AlphaFoldDB" id="A0A160PK20"/>
<evidence type="ECO:0000313" key="2">
    <source>
        <dbReference type="Proteomes" id="UP000218288"/>
    </source>
</evidence>
<protein>
    <submittedName>
        <fullName evidence="1">Granule-bound starch synthase</fullName>
    </submittedName>
</protein>
<sequence length="64" mass="7332">MRTQKTTQLRESREADDEIASVDWKAAPHVVLEAVDRLLAEEGLEIVMLDTGSDQYEFIVEARR</sequence>
<dbReference type="RefSeq" id="WP_096487085.1">
    <property type="nucleotide sequence ID" value="NZ_AP014809.1"/>
</dbReference>
<organism evidence="1 2">
    <name type="scientific">Methylorubrum populi</name>
    <dbReference type="NCBI Taxonomy" id="223967"/>
    <lineage>
        <taxon>Bacteria</taxon>
        <taxon>Pseudomonadati</taxon>
        <taxon>Pseudomonadota</taxon>
        <taxon>Alphaproteobacteria</taxon>
        <taxon>Hyphomicrobiales</taxon>
        <taxon>Methylobacteriaceae</taxon>
        <taxon>Methylorubrum</taxon>
    </lineage>
</organism>
<accession>A0A160PK20</accession>
<proteinExistence type="predicted"/>
<reference evidence="1 2" key="1">
    <citation type="journal article" date="2016" name="Genome Announc.">
        <title>Complete Genome Sequence of Methylobacterium populi P-1M, Isolated from Pink-Pigmented Household Biofilm.</title>
        <authorList>
            <person name="Morohoshi T."/>
            <person name="Ikeda T."/>
        </authorList>
    </citation>
    <scope>NUCLEOTIDE SEQUENCE [LARGE SCALE GENOMIC DNA]</scope>
    <source>
        <strain evidence="1 2">P-1M</strain>
    </source>
</reference>
<gene>
    <name evidence="1" type="primary">waxy</name>
    <name evidence="1" type="ORF">MPPM_4730</name>
</gene>
<name>A0A160PK20_9HYPH</name>
<evidence type="ECO:0000313" key="1">
    <source>
        <dbReference type="EMBL" id="BAU93335.1"/>
    </source>
</evidence>
<dbReference type="Proteomes" id="UP000218288">
    <property type="component" value="Chromosome"/>
</dbReference>
<dbReference type="EMBL" id="AP014809">
    <property type="protein sequence ID" value="BAU93335.1"/>
    <property type="molecule type" value="Genomic_DNA"/>
</dbReference>